<dbReference type="EMBL" id="JACOOY010000016">
    <property type="protein sequence ID" value="MBC5665882.1"/>
    <property type="molecule type" value="Genomic_DNA"/>
</dbReference>
<dbReference type="InterPro" id="IPR046947">
    <property type="entry name" value="LytR-like"/>
</dbReference>
<feature type="domain" description="HTH LytTR-type" evidence="1">
    <location>
        <begin position="163"/>
        <end position="257"/>
    </location>
</feature>
<organism evidence="2 3">
    <name type="scientific">Dorea hominis</name>
    <dbReference type="NCBI Taxonomy" id="2763040"/>
    <lineage>
        <taxon>Bacteria</taxon>
        <taxon>Bacillati</taxon>
        <taxon>Bacillota</taxon>
        <taxon>Clostridia</taxon>
        <taxon>Lachnospirales</taxon>
        <taxon>Lachnospiraceae</taxon>
        <taxon>Dorea</taxon>
    </lineage>
</organism>
<evidence type="ECO:0000259" key="1">
    <source>
        <dbReference type="PROSITE" id="PS50930"/>
    </source>
</evidence>
<accession>A0ABR7EX00</accession>
<evidence type="ECO:0000313" key="3">
    <source>
        <dbReference type="Proteomes" id="UP000647235"/>
    </source>
</evidence>
<dbReference type="Pfam" id="PF04397">
    <property type="entry name" value="LytTR"/>
    <property type="match status" value="1"/>
</dbReference>
<dbReference type="Gene3D" id="2.40.50.1020">
    <property type="entry name" value="LytTr DNA-binding domain"/>
    <property type="match status" value="1"/>
</dbReference>
<dbReference type="PROSITE" id="PS50930">
    <property type="entry name" value="HTH_LYTTR"/>
    <property type="match status" value="1"/>
</dbReference>
<reference evidence="2 3" key="1">
    <citation type="submission" date="2020-08" db="EMBL/GenBank/DDBJ databases">
        <title>Genome public.</title>
        <authorList>
            <person name="Liu C."/>
            <person name="Sun Q."/>
        </authorList>
    </citation>
    <scope>NUCLEOTIDE SEQUENCE [LARGE SCALE GENOMIC DNA]</scope>
    <source>
        <strain evidence="2 3">NSJ-36</strain>
    </source>
</reference>
<evidence type="ECO:0000313" key="2">
    <source>
        <dbReference type="EMBL" id="MBC5665882.1"/>
    </source>
</evidence>
<comment type="caution">
    <text evidence="2">The sequence shown here is derived from an EMBL/GenBank/DDBJ whole genome shotgun (WGS) entry which is preliminary data.</text>
</comment>
<dbReference type="PANTHER" id="PTHR37299">
    <property type="entry name" value="TRANSCRIPTIONAL REGULATOR-RELATED"/>
    <property type="match status" value="1"/>
</dbReference>
<dbReference type="InterPro" id="IPR032710">
    <property type="entry name" value="NTF2-like_dom_sf"/>
</dbReference>
<dbReference type="PANTHER" id="PTHR37299:SF1">
    <property type="entry name" value="STAGE 0 SPORULATION PROTEIN A HOMOLOG"/>
    <property type="match status" value="1"/>
</dbReference>
<dbReference type="RefSeq" id="WP_186856061.1">
    <property type="nucleotide sequence ID" value="NZ_JACOOY010000016.1"/>
</dbReference>
<dbReference type="GO" id="GO:0003677">
    <property type="term" value="F:DNA binding"/>
    <property type="evidence" value="ECO:0007669"/>
    <property type="project" value="UniProtKB-KW"/>
</dbReference>
<protein>
    <submittedName>
        <fullName evidence="2">LytTR family transcriptional regulator DNA-binding domain-containing protein</fullName>
    </submittedName>
</protein>
<gene>
    <name evidence="2" type="ORF">H8S07_11525</name>
</gene>
<name>A0ABR7EX00_9FIRM</name>
<sequence length="266" mass="30765">MNIEKYTICSAAILLEYYDNKIQSFLENCHDDILWLGPAHDQMIRGKDNLINAFQKEKHELRFTVSNLVVYPLDTGSPSTLDVLLTFQLDTFWPDGSSNRVHQRISMLWAMQNNIPRIRLCHISNAIAYDPRDTIYPVHYAETYKSMVLSGQIKLRRVTFHGKDRSMIYLKPDLILYVESCGSHTLLHTSTQTFECVERLAALCKRCEPELIRCHESYLVNLTYVASIQRFSFTLTNGVSIPIPEKRYTHIKKLLANFSSSPEVKE</sequence>
<keyword evidence="2" id="KW-0238">DNA-binding</keyword>
<dbReference type="SUPFAM" id="SSF54427">
    <property type="entry name" value="NTF2-like"/>
    <property type="match status" value="1"/>
</dbReference>
<dbReference type="SMART" id="SM00850">
    <property type="entry name" value="LytTR"/>
    <property type="match status" value="1"/>
</dbReference>
<proteinExistence type="predicted"/>
<dbReference type="InterPro" id="IPR007492">
    <property type="entry name" value="LytTR_DNA-bd_dom"/>
</dbReference>
<keyword evidence="3" id="KW-1185">Reference proteome</keyword>
<dbReference type="Proteomes" id="UP000647235">
    <property type="component" value="Unassembled WGS sequence"/>
</dbReference>